<dbReference type="SUPFAM" id="SSF52833">
    <property type="entry name" value="Thioredoxin-like"/>
    <property type="match status" value="1"/>
</dbReference>
<dbReference type="InterPro" id="IPR004045">
    <property type="entry name" value="Glutathione_S-Trfase_N"/>
</dbReference>
<evidence type="ECO:0000256" key="1">
    <source>
        <dbReference type="ARBA" id="ARBA00010007"/>
    </source>
</evidence>
<dbReference type="InterPro" id="IPR010987">
    <property type="entry name" value="Glutathione-S-Trfase_C-like"/>
</dbReference>
<dbReference type="PROSITE" id="PS50404">
    <property type="entry name" value="GST_NTER"/>
    <property type="match status" value="1"/>
</dbReference>
<comment type="caution">
    <text evidence="4">The sequence shown here is derived from an EMBL/GenBank/DDBJ whole genome shotgun (WGS) entry which is preliminary data.</text>
</comment>
<dbReference type="PROSITE" id="PS50405">
    <property type="entry name" value="GST_CTER"/>
    <property type="match status" value="1"/>
</dbReference>
<evidence type="ECO:0000313" key="4">
    <source>
        <dbReference type="EMBL" id="TLU73576.1"/>
    </source>
</evidence>
<name>A0A5R9JDT5_9PROT</name>
<accession>A0A5R9JDT5</accession>
<dbReference type="NCBIfam" id="TIGR01262">
    <property type="entry name" value="maiA"/>
    <property type="match status" value="1"/>
</dbReference>
<dbReference type="GO" id="GO:0006559">
    <property type="term" value="P:L-phenylalanine catabolic process"/>
    <property type="evidence" value="ECO:0007669"/>
    <property type="project" value="TreeGrafter"/>
</dbReference>
<reference evidence="4 5" key="1">
    <citation type="submission" date="2019-05" db="EMBL/GenBank/DDBJ databases">
        <authorList>
            <person name="Pankratov T."/>
            <person name="Grouzdev D."/>
        </authorList>
    </citation>
    <scope>NUCLEOTIDE SEQUENCE [LARGE SCALE GENOMIC DNA]</scope>
    <source>
        <strain evidence="4 5">KEBCLARHB70R</strain>
    </source>
</reference>
<keyword evidence="4" id="KW-0413">Isomerase</keyword>
<dbReference type="AlphaFoldDB" id="A0A5R9JDT5"/>
<gene>
    <name evidence="4" type="primary">maiA</name>
    <name evidence="4" type="ORF">FE263_06105</name>
</gene>
<keyword evidence="5" id="KW-1185">Reference proteome</keyword>
<comment type="similarity">
    <text evidence="1">Belongs to the GST superfamily. Zeta family.</text>
</comment>
<sequence>MTLYAYWRTSATYRVRVALALKGLAAEERLVDIDGGEHLRPEFLAINPQGAIPALVVEGHAPLTQSLAILEFLDEQHPEPALLPADAYGRARVRSLAATMASDTHPLIVPRVRKYLKEAAGFDDAAWRAWQTQWFTRGFTDIEARLRDDPATGRFCHGNSLTIADICLASVEAVARVFRIKVDNIPTVDRIVAECNRHDPFSRADPLVQVGAPGPV</sequence>
<dbReference type="SFLD" id="SFLDS00019">
    <property type="entry name" value="Glutathione_Transferase_(cytos"/>
    <property type="match status" value="1"/>
</dbReference>
<dbReference type="GO" id="GO:0005737">
    <property type="term" value="C:cytoplasm"/>
    <property type="evidence" value="ECO:0007669"/>
    <property type="project" value="InterPro"/>
</dbReference>
<dbReference type="OrthoDB" id="509852at2"/>
<dbReference type="InterPro" id="IPR034333">
    <property type="entry name" value="GST_Zeta_N"/>
</dbReference>
<organism evidence="4 5">
    <name type="scientific">Lichenicoccus roseus</name>
    <dbReference type="NCBI Taxonomy" id="2683649"/>
    <lineage>
        <taxon>Bacteria</taxon>
        <taxon>Pseudomonadati</taxon>
        <taxon>Pseudomonadota</taxon>
        <taxon>Alphaproteobacteria</taxon>
        <taxon>Acetobacterales</taxon>
        <taxon>Acetobacteraceae</taxon>
        <taxon>Lichenicoccus</taxon>
    </lineage>
</organism>
<feature type="domain" description="GST C-terminal" evidence="3">
    <location>
        <begin position="86"/>
        <end position="216"/>
    </location>
</feature>
<dbReference type="GO" id="GO:0006749">
    <property type="term" value="P:glutathione metabolic process"/>
    <property type="evidence" value="ECO:0007669"/>
    <property type="project" value="TreeGrafter"/>
</dbReference>
<dbReference type="SFLD" id="SFLDG00358">
    <property type="entry name" value="Main_(cytGST)"/>
    <property type="match status" value="1"/>
</dbReference>
<proteinExistence type="inferred from homology"/>
<dbReference type="InterPro" id="IPR005955">
    <property type="entry name" value="GST_Zeta"/>
</dbReference>
<dbReference type="Gene3D" id="1.20.1050.10">
    <property type="match status" value="1"/>
</dbReference>
<dbReference type="Gene3D" id="3.40.30.10">
    <property type="entry name" value="Glutaredoxin"/>
    <property type="match status" value="1"/>
</dbReference>
<dbReference type="InterPro" id="IPR036249">
    <property type="entry name" value="Thioredoxin-like_sf"/>
</dbReference>
<dbReference type="GO" id="GO:0004364">
    <property type="term" value="F:glutathione transferase activity"/>
    <property type="evidence" value="ECO:0007669"/>
    <property type="project" value="TreeGrafter"/>
</dbReference>
<evidence type="ECO:0000313" key="5">
    <source>
        <dbReference type="Proteomes" id="UP000305654"/>
    </source>
</evidence>
<protein>
    <submittedName>
        <fullName evidence="4">Maleylacetoacetate isomerase</fullName>
        <ecNumber evidence="4">5.2.1.2</ecNumber>
    </submittedName>
</protein>
<evidence type="ECO:0000259" key="2">
    <source>
        <dbReference type="PROSITE" id="PS50404"/>
    </source>
</evidence>
<feature type="domain" description="GST N-terminal" evidence="2">
    <location>
        <begin position="1"/>
        <end position="81"/>
    </location>
</feature>
<dbReference type="PANTHER" id="PTHR42673:SF4">
    <property type="entry name" value="MALEYLACETOACETATE ISOMERASE"/>
    <property type="match status" value="1"/>
</dbReference>
<dbReference type="Pfam" id="PF02798">
    <property type="entry name" value="GST_N"/>
    <property type="match status" value="1"/>
</dbReference>
<dbReference type="EC" id="5.2.1.2" evidence="4"/>
<dbReference type="InterPro" id="IPR036282">
    <property type="entry name" value="Glutathione-S-Trfase_C_sf"/>
</dbReference>
<dbReference type="Proteomes" id="UP000305654">
    <property type="component" value="Unassembled WGS sequence"/>
</dbReference>
<dbReference type="CDD" id="cd03042">
    <property type="entry name" value="GST_N_Zeta"/>
    <property type="match status" value="1"/>
</dbReference>
<dbReference type="SUPFAM" id="SSF47616">
    <property type="entry name" value="GST C-terminal domain-like"/>
    <property type="match status" value="1"/>
</dbReference>
<dbReference type="InterPro" id="IPR040079">
    <property type="entry name" value="Glutathione_S-Trfase"/>
</dbReference>
<dbReference type="PANTHER" id="PTHR42673">
    <property type="entry name" value="MALEYLACETOACETATE ISOMERASE"/>
    <property type="match status" value="1"/>
</dbReference>
<dbReference type="GO" id="GO:0016034">
    <property type="term" value="F:maleylacetoacetate isomerase activity"/>
    <property type="evidence" value="ECO:0007669"/>
    <property type="project" value="UniProtKB-EC"/>
</dbReference>
<dbReference type="EMBL" id="VCDI01000002">
    <property type="protein sequence ID" value="TLU73576.1"/>
    <property type="molecule type" value="Genomic_DNA"/>
</dbReference>
<evidence type="ECO:0000259" key="3">
    <source>
        <dbReference type="PROSITE" id="PS50405"/>
    </source>
</evidence>